<organism evidence="3 4">
    <name type="scientific">Pontibacterium sinense</name>
    <dbReference type="NCBI Taxonomy" id="2781979"/>
    <lineage>
        <taxon>Bacteria</taxon>
        <taxon>Pseudomonadati</taxon>
        <taxon>Pseudomonadota</taxon>
        <taxon>Gammaproteobacteria</taxon>
        <taxon>Oceanospirillales</taxon>
        <taxon>Oceanospirillaceae</taxon>
        <taxon>Pontibacterium</taxon>
    </lineage>
</organism>
<dbReference type="Pfam" id="PF13598">
    <property type="entry name" value="DUF4139"/>
    <property type="match status" value="1"/>
</dbReference>
<dbReference type="InterPro" id="IPR037291">
    <property type="entry name" value="DUF4139"/>
</dbReference>
<dbReference type="PANTHER" id="PTHR38075:SF1">
    <property type="entry name" value="DUF4139 DOMAIN-CONTAINING PROTEIN"/>
    <property type="match status" value="1"/>
</dbReference>
<accession>A0A8J7FBH3</accession>
<name>A0A8J7FBH3_9GAMM</name>
<dbReference type="Proteomes" id="UP000640333">
    <property type="component" value="Unassembled WGS sequence"/>
</dbReference>
<feature type="chain" id="PRO_5035313998" evidence="1">
    <location>
        <begin position="21"/>
        <end position="472"/>
    </location>
</feature>
<protein>
    <submittedName>
        <fullName evidence="3">DUF4139 domain-containing protein</fullName>
    </submittedName>
</protein>
<keyword evidence="1" id="KW-0732">Signal</keyword>
<proteinExistence type="predicted"/>
<feature type="domain" description="DUF4139" evidence="2">
    <location>
        <begin position="182"/>
        <end position="470"/>
    </location>
</feature>
<evidence type="ECO:0000313" key="3">
    <source>
        <dbReference type="EMBL" id="MBE9396636.1"/>
    </source>
</evidence>
<reference evidence="3" key="1">
    <citation type="submission" date="2020-10" db="EMBL/GenBank/DDBJ databases">
        <title>Bacterium isolated from coastal waters sediment.</title>
        <authorList>
            <person name="Chen R.-J."/>
            <person name="Lu D.-C."/>
            <person name="Zhu K.-L."/>
            <person name="Du Z.-J."/>
        </authorList>
    </citation>
    <scope>NUCLEOTIDE SEQUENCE</scope>
    <source>
        <strain evidence="3">N1Y112</strain>
    </source>
</reference>
<gene>
    <name evidence="3" type="ORF">IOQ59_05100</name>
</gene>
<sequence>MNFRPLMISILVASSLPVYAADALTVGVNQRQSIGLTLYNRDLALVRETRAMPQMSAGQSVTIEDVSKQLQPETLRIKNAGKILEQNFNARLLSQRAILEHYLNRELELARTNPATGAETISKATLLSVDNNQALISRNNRVETIPLNGQWRFIFPSRPSELLTKPSLSFRSQGTSGQSDAKISYLTSGLNWTMNYVLTLSQDGDTANLSGMAALTNNSGTSFPDARVQLMAGNVNTAPRPRMYKSVRHQEAAVALSAAADGVAPPAQMEAFHLYELPGKVDLEEGQQKQITLMNSDDVALKRTYQHEFFVGAHQDSQRYRIKPNLRLSFSNTHEEGLGQPMPAGNIRVFRPDTQDQLQFVGGARINHTAEKDPVKITLGQAFDLTLTRKQSQFQKTYNGFLVGQELRITNSRNKPATVVVRANFPYEWELEHSNIPMEKINAGAAQWTVEVSGKSDQVLNFSVQMKKPERK</sequence>
<comment type="caution">
    <text evidence="3">The sequence shown here is derived from an EMBL/GenBank/DDBJ whole genome shotgun (WGS) entry which is preliminary data.</text>
</comment>
<keyword evidence="4" id="KW-1185">Reference proteome</keyword>
<dbReference type="EMBL" id="JADEYS010000004">
    <property type="protein sequence ID" value="MBE9396636.1"/>
    <property type="molecule type" value="Genomic_DNA"/>
</dbReference>
<evidence type="ECO:0000259" key="2">
    <source>
        <dbReference type="Pfam" id="PF13598"/>
    </source>
</evidence>
<dbReference type="RefSeq" id="WP_193952194.1">
    <property type="nucleotide sequence ID" value="NZ_JADEYS010000004.1"/>
</dbReference>
<feature type="signal peptide" evidence="1">
    <location>
        <begin position="1"/>
        <end position="20"/>
    </location>
</feature>
<dbReference type="AlphaFoldDB" id="A0A8J7FBH3"/>
<evidence type="ECO:0000256" key="1">
    <source>
        <dbReference type="SAM" id="SignalP"/>
    </source>
</evidence>
<dbReference type="PANTHER" id="PTHR38075">
    <property type="entry name" value="DUF4139 DOMAIN-CONTAINING PROTEIN"/>
    <property type="match status" value="1"/>
</dbReference>
<evidence type="ECO:0000313" key="4">
    <source>
        <dbReference type="Proteomes" id="UP000640333"/>
    </source>
</evidence>